<dbReference type="InterPro" id="IPR045242">
    <property type="entry name" value="Syntaxin"/>
</dbReference>
<accession>A0A9W8JTZ3</accession>
<dbReference type="AlphaFoldDB" id="A0A9W8JTZ3"/>
<keyword evidence="9 11" id="KW-0472">Membrane</keyword>
<evidence type="ECO:0000256" key="8">
    <source>
        <dbReference type="ARBA" id="ARBA00023054"/>
    </source>
</evidence>
<dbReference type="Pfam" id="PF05739">
    <property type="entry name" value="SNARE"/>
    <property type="match status" value="1"/>
</dbReference>
<evidence type="ECO:0000256" key="2">
    <source>
        <dbReference type="ARBA" id="ARBA00009063"/>
    </source>
</evidence>
<dbReference type="GO" id="GO:0000149">
    <property type="term" value="F:SNARE binding"/>
    <property type="evidence" value="ECO:0007669"/>
    <property type="project" value="TreeGrafter"/>
</dbReference>
<evidence type="ECO:0000256" key="10">
    <source>
        <dbReference type="SAM" id="MobiDB-lite"/>
    </source>
</evidence>
<feature type="transmembrane region" description="Helical" evidence="11">
    <location>
        <begin position="310"/>
        <end position="331"/>
    </location>
</feature>
<comment type="caution">
    <text evidence="13">The sequence shown here is derived from an EMBL/GenBank/DDBJ whole genome shotgun (WGS) entry which is preliminary data.</text>
</comment>
<evidence type="ECO:0000256" key="1">
    <source>
        <dbReference type="ARBA" id="ARBA00004211"/>
    </source>
</evidence>
<evidence type="ECO:0000313" key="13">
    <source>
        <dbReference type="EMBL" id="KAJ3502325.1"/>
    </source>
</evidence>
<dbReference type="GO" id="GO:0006886">
    <property type="term" value="P:intracellular protein transport"/>
    <property type="evidence" value="ECO:0007669"/>
    <property type="project" value="TreeGrafter"/>
</dbReference>
<gene>
    <name evidence="13" type="ORF">NLJ89_g8940</name>
</gene>
<protein>
    <recommendedName>
        <fullName evidence="12">t-SNARE coiled-coil homology domain-containing protein</fullName>
    </recommendedName>
</protein>
<dbReference type="CDD" id="cd15849">
    <property type="entry name" value="SNARE_Sso1"/>
    <property type="match status" value="1"/>
</dbReference>
<keyword evidence="7 11" id="KW-1133">Transmembrane helix</keyword>
<keyword evidence="8" id="KW-0175">Coiled coil</keyword>
<evidence type="ECO:0000313" key="14">
    <source>
        <dbReference type="Proteomes" id="UP001148786"/>
    </source>
</evidence>
<dbReference type="GO" id="GO:0012505">
    <property type="term" value="C:endomembrane system"/>
    <property type="evidence" value="ECO:0007669"/>
    <property type="project" value="TreeGrafter"/>
</dbReference>
<feature type="compositionally biased region" description="Polar residues" evidence="10">
    <location>
        <begin position="12"/>
        <end position="26"/>
    </location>
</feature>
<evidence type="ECO:0000256" key="5">
    <source>
        <dbReference type="ARBA" id="ARBA00022771"/>
    </source>
</evidence>
<keyword evidence="14" id="KW-1185">Reference proteome</keyword>
<dbReference type="GO" id="GO:0006887">
    <property type="term" value="P:exocytosis"/>
    <property type="evidence" value="ECO:0007669"/>
    <property type="project" value="TreeGrafter"/>
</dbReference>
<proteinExistence type="inferred from homology"/>
<dbReference type="Gene3D" id="4.10.1110.10">
    <property type="entry name" value="AN1-like Zinc finger"/>
    <property type="match status" value="1"/>
</dbReference>
<dbReference type="InterPro" id="IPR010989">
    <property type="entry name" value="SNARE"/>
</dbReference>
<dbReference type="SMART" id="SM00154">
    <property type="entry name" value="ZnF_AN1"/>
    <property type="match status" value="1"/>
</dbReference>
<dbReference type="GO" id="GO:0006906">
    <property type="term" value="P:vesicle fusion"/>
    <property type="evidence" value="ECO:0007669"/>
    <property type="project" value="TreeGrafter"/>
</dbReference>
<organism evidence="13 14">
    <name type="scientific">Agrocybe chaxingu</name>
    <dbReference type="NCBI Taxonomy" id="84603"/>
    <lineage>
        <taxon>Eukaryota</taxon>
        <taxon>Fungi</taxon>
        <taxon>Dikarya</taxon>
        <taxon>Basidiomycota</taxon>
        <taxon>Agaricomycotina</taxon>
        <taxon>Agaricomycetes</taxon>
        <taxon>Agaricomycetidae</taxon>
        <taxon>Agaricales</taxon>
        <taxon>Agaricineae</taxon>
        <taxon>Strophariaceae</taxon>
        <taxon>Agrocybe</taxon>
    </lineage>
</organism>
<dbReference type="FunFam" id="1.20.58.70:FF:000008">
    <property type="entry name" value="Syntaxin family protein"/>
    <property type="match status" value="1"/>
</dbReference>
<reference evidence="13" key="1">
    <citation type="submission" date="2022-07" db="EMBL/GenBank/DDBJ databases">
        <title>Genome Sequence of Agrocybe chaxingu.</title>
        <authorList>
            <person name="Buettner E."/>
        </authorList>
    </citation>
    <scope>NUCLEOTIDE SEQUENCE</scope>
    <source>
        <strain evidence="13">MP-N11</strain>
    </source>
</reference>
<evidence type="ECO:0000259" key="12">
    <source>
        <dbReference type="PROSITE" id="PS50192"/>
    </source>
</evidence>
<dbReference type="SMART" id="SM00503">
    <property type="entry name" value="SynN"/>
    <property type="match status" value="1"/>
</dbReference>
<dbReference type="SMART" id="SM00397">
    <property type="entry name" value="t_SNARE"/>
    <property type="match status" value="1"/>
</dbReference>
<dbReference type="InterPro" id="IPR006011">
    <property type="entry name" value="Syntaxin_N"/>
</dbReference>
<dbReference type="SUPFAM" id="SSF118310">
    <property type="entry name" value="AN1-like Zinc finger"/>
    <property type="match status" value="1"/>
</dbReference>
<dbReference type="GO" id="GO:0031201">
    <property type="term" value="C:SNARE complex"/>
    <property type="evidence" value="ECO:0007669"/>
    <property type="project" value="TreeGrafter"/>
</dbReference>
<dbReference type="GO" id="GO:0048278">
    <property type="term" value="P:vesicle docking"/>
    <property type="evidence" value="ECO:0007669"/>
    <property type="project" value="TreeGrafter"/>
</dbReference>
<dbReference type="Gene3D" id="1.20.58.70">
    <property type="match status" value="1"/>
</dbReference>
<dbReference type="PANTHER" id="PTHR19957">
    <property type="entry name" value="SYNTAXIN"/>
    <property type="match status" value="1"/>
</dbReference>
<keyword evidence="5" id="KW-0863">Zinc-finger</keyword>
<comment type="subcellular location">
    <subcellularLocation>
        <location evidence="1">Membrane</location>
        <topology evidence="1">Single-pass type IV membrane protein</topology>
    </subcellularLocation>
</comment>
<feature type="region of interest" description="Disordered" evidence="10">
    <location>
        <begin position="1"/>
        <end position="39"/>
    </location>
</feature>
<dbReference type="PROSITE" id="PS50192">
    <property type="entry name" value="T_SNARE"/>
    <property type="match status" value="1"/>
</dbReference>
<dbReference type="Pfam" id="PF00804">
    <property type="entry name" value="Syntaxin"/>
    <property type="match status" value="1"/>
</dbReference>
<comment type="similarity">
    <text evidence="2">Belongs to the syntaxin family.</text>
</comment>
<dbReference type="InterPro" id="IPR035896">
    <property type="entry name" value="AN1-like_Znf"/>
</dbReference>
<evidence type="ECO:0000256" key="3">
    <source>
        <dbReference type="ARBA" id="ARBA00022692"/>
    </source>
</evidence>
<sequence length="445" mass="49443">MARDRLAAMRAQQGNVSSNSYPTQASGNGGYQGRRTNPYAQQDDRAYEMSDEGEGGGDMSAFYSEVRAATPGTNAGYLIRFFQISSIQDTIRTLNDNVARIGDLHSRSLNNMDDVAAQRNAAQLDELVEDTSALGASLKRRVKALEAQGGSGRDGQIRKQQTAFVKSKFVEAIQNYQTVEQQYRTKYKQRMERQYKIVKPDATPEEIRAVVNDEQGGQIFSQALMNSRYTDSRAAYREVQERHEDIKRIEKTLAELAQLFNDMSVLVEQQDETINVIQTQAAGVEKDTEAGLQYTDKAVTSARAARKKRWICFFITLVLLIIIGIVVGVVVNNQPLAAPPPSLPPQPTSVSSLSLPFSPPTPHRTSAMPAKKRCQFQIGTESQCSSAALRIVGECPHCRAQFCGSHRLPEHHDCSNLEDCRQQAFERNKLKLESERTVASKMATA</sequence>
<dbReference type="EMBL" id="JANKHO010001297">
    <property type="protein sequence ID" value="KAJ3502325.1"/>
    <property type="molecule type" value="Genomic_DNA"/>
</dbReference>
<dbReference type="GO" id="GO:0005484">
    <property type="term" value="F:SNAP receptor activity"/>
    <property type="evidence" value="ECO:0007669"/>
    <property type="project" value="TreeGrafter"/>
</dbReference>
<keyword evidence="3 11" id="KW-0812">Transmembrane</keyword>
<keyword evidence="4" id="KW-0479">Metal-binding</keyword>
<dbReference type="Proteomes" id="UP001148786">
    <property type="component" value="Unassembled WGS sequence"/>
</dbReference>
<name>A0A9W8JTZ3_9AGAR</name>
<dbReference type="GO" id="GO:0008270">
    <property type="term" value="F:zinc ion binding"/>
    <property type="evidence" value="ECO:0007669"/>
    <property type="project" value="UniProtKB-KW"/>
</dbReference>
<evidence type="ECO:0000256" key="9">
    <source>
        <dbReference type="ARBA" id="ARBA00023136"/>
    </source>
</evidence>
<evidence type="ECO:0000256" key="7">
    <source>
        <dbReference type="ARBA" id="ARBA00022989"/>
    </source>
</evidence>
<dbReference type="InterPro" id="IPR000727">
    <property type="entry name" value="T_SNARE_dom"/>
</dbReference>
<dbReference type="InterPro" id="IPR000058">
    <property type="entry name" value="Znf_AN1"/>
</dbReference>
<evidence type="ECO:0000256" key="6">
    <source>
        <dbReference type="ARBA" id="ARBA00022833"/>
    </source>
</evidence>
<feature type="region of interest" description="Disordered" evidence="10">
    <location>
        <begin position="340"/>
        <end position="369"/>
    </location>
</feature>
<feature type="domain" description="T-SNARE coiled-coil homology" evidence="12">
    <location>
        <begin position="236"/>
        <end position="298"/>
    </location>
</feature>
<dbReference type="CDD" id="cd00179">
    <property type="entry name" value="SynN"/>
    <property type="match status" value="1"/>
</dbReference>
<dbReference type="SUPFAM" id="SSF47661">
    <property type="entry name" value="t-snare proteins"/>
    <property type="match status" value="1"/>
</dbReference>
<keyword evidence="6" id="KW-0862">Zinc</keyword>
<dbReference type="Pfam" id="PF01428">
    <property type="entry name" value="zf-AN1"/>
    <property type="match status" value="1"/>
</dbReference>
<dbReference type="GO" id="GO:0005886">
    <property type="term" value="C:plasma membrane"/>
    <property type="evidence" value="ECO:0007669"/>
    <property type="project" value="TreeGrafter"/>
</dbReference>
<evidence type="ECO:0000256" key="11">
    <source>
        <dbReference type="SAM" id="Phobius"/>
    </source>
</evidence>
<dbReference type="PANTHER" id="PTHR19957:SF307">
    <property type="entry name" value="PROTEIN SSO1-RELATED"/>
    <property type="match status" value="1"/>
</dbReference>
<dbReference type="OrthoDB" id="10255013at2759"/>
<evidence type="ECO:0000256" key="4">
    <source>
        <dbReference type="ARBA" id="ARBA00022723"/>
    </source>
</evidence>